<evidence type="ECO:0000313" key="3">
    <source>
        <dbReference type="Proteomes" id="UP000265566"/>
    </source>
</evidence>
<dbReference type="PANTHER" id="PTHR21677">
    <property type="entry name" value="CRAMPED PROTEIN"/>
    <property type="match status" value="1"/>
</dbReference>
<evidence type="ECO:0000256" key="1">
    <source>
        <dbReference type="SAM" id="MobiDB-lite"/>
    </source>
</evidence>
<accession>A0A396GR83</accession>
<dbReference type="GO" id="GO:0003682">
    <property type="term" value="F:chromatin binding"/>
    <property type="evidence" value="ECO:0007669"/>
    <property type="project" value="InterPro"/>
</dbReference>
<dbReference type="Gramene" id="rna49553">
    <property type="protein sequence ID" value="RHN43033.1"/>
    <property type="gene ID" value="gene49553"/>
</dbReference>
<dbReference type="PANTHER" id="PTHR21677:SF4">
    <property type="entry name" value="TSL-KINASE INTERACTING-LIKE PROTEIN"/>
    <property type="match status" value="1"/>
</dbReference>
<feature type="compositionally biased region" description="Basic residues" evidence="1">
    <location>
        <begin position="30"/>
        <end position="39"/>
    </location>
</feature>
<feature type="region of interest" description="Disordered" evidence="1">
    <location>
        <begin position="1"/>
        <end position="39"/>
    </location>
</feature>
<evidence type="ECO:0000313" key="2">
    <source>
        <dbReference type="EMBL" id="RHN43033.1"/>
    </source>
</evidence>
<protein>
    <recommendedName>
        <fullName evidence="4">TSL-kinase interacting-like protein</fullName>
    </recommendedName>
</protein>
<proteinExistence type="predicted"/>
<name>A0A396GR83_MEDTR</name>
<comment type="caution">
    <text evidence="2">The sequence shown here is derived from an EMBL/GenBank/DDBJ whole genome shotgun (WGS) entry which is preliminary data.</text>
</comment>
<organism evidence="2 3">
    <name type="scientific">Medicago truncatula</name>
    <name type="common">Barrel medic</name>
    <name type="synonym">Medicago tribuloides</name>
    <dbReference type="NCBI Taxonomy" id="3880"/>
    <lineage>
        <taxon>Eukaryota</taxon>
        <taxon>Viridiplantae</taxon>
        <taxon>Streptophyta</taxon>
        <taxon>Embryophyta</taxon>
        <taxon>Tracheophyta</taxon>
        <taxon>Spermatophyta</taxon>
        <taxon>Magnoliopsida</taxon>
        <taxon>eudicotyledons</taxon>
        <taxon>Gunneridae</taxon>
        <taxon>Pentapetalae</taxon>
        <taxon>rosids</taxon>
        <taxon>fabids</taxon>
        <taxon>Fabales</taxon>
        <taxon>Fabaceae</taxon>
        <taxon>Papilionoideae</taxon>
        <taxon>50 kb inversion clade</taxon>
        <taxon>NPAAA clade</taxon>
        <taxon>Hologalegina</taxon>
        <taxon>IRL clade</taxon>
        <taxon>Trifolieae</taxon>
        <taxon>Medicago</taxon>
    </lineage>
</organism>
<reference evidence="3" key="1">
    <citation type="journal article" date="2018" name="Nat. Plants">
        <title>Whole-genome landscape of Medicago truncatula symbiotic genes.</title>
        <authorList>
            <person name="Pecrix Y."/>
            <person name="Staton S.E."/>
            <person name="Sallet E."/>
            <person name="Lelandais-Briere C."/>
            <person name="Moreau S."/>
            <person name="Carrere S."/>
            <person name="Blein T."/>
            <person name="Jardinaud M.F."/>
            <person name="Latrasse D."/>
            <person name="Zouine M."/>
            <person name="Zahm M."/>
            <person name="Kreplak J."/>
            <person name="Mayjonade B."/>
            <person name="Satge C."/>
            <person name="Perez M."/>
            <person name="Cauet S."/>
            <person name="Marande W."/>
            <person name="Chantry-Darmon C."/>
            <person name="Lopez-Roques C."/>
            <person name="Bouchez O."/>
            <person name="Berard A."/>
            <person name="Debelle F."/>
            <person name="Munos S."/>
            <person name="Bendahmane A."/>
            <person name="Berges H."/>
            <person name="Niebel A."/>
            <person name="Buitink J."/>
            <person name="Frugier F."/>
            <person name="Benhamed M."/>
            <person name="Crespi M."/>
            <person name="Gouzy J."/>
            <person name="Gamas P."/>
        </authorList>
    </citation>
    <scope>NUCLEOTIDE SEQUENCE [LARGE SCALE GENOMIC DNA]</scope>
    <source>
        <strain evidence="3">cv. Jemalong A17</strain>
    </source>
</reference>
<evidence type="ECO:0008006" key="4">
    <source>
        <dbReference type="Google" id="ProtNLM"/>
    </source>
</evidence>
<dbReference type="EMBL" id="PSQE01000008">
    <property type="protein sequence ID" value="RHN43033.1"/>
    <property type="molecule type" value="Genomic_DNA"/>
</dbReference>
<dbReference type="InterPro" id="IPR055315">
    <property type="entry name" value="Cramped-like"/>
</dbReference>
<feature type="compositionally biased region" description="Basic and acidic residues" evidence="1">
    <location>
        <begin position="1"/>
        <end position="11"/>
    </location>
</feature>
<sequence length="480" mass="52161">MKTATSKDRKPVKASGKSGLKIGSVGVKNSSKKTNKLNHKTKGCDEELLANKENQHFPFKEPVGLCQEQPRKDSFLMKMRDAFKVDLYPRQTLNSSAKITLQLFPANEVIRKGLEKDGHNPYLELTLSGRKKISSVLRHIKKKWGSSSPAKGEPMLFPYNRMKNLSNCKRWTINDSDTTTAAVYAAVGNPAIFRLKYGWFNIQKATPIGISSMPIPCESGVQSGRTETGCNASLESLSDDRDKIEATAVDTATDVVNVISEIVAQKTDNEPADPLDNEPKESCSVQQPLMPWADCLDNISIGGLLSEASFLGKFDSKLFGSNGTSQTRHLISDSLDAFITSRNSHPPVSTPSAGPLLTSFFDAGDACNSFDLQNLSSPTDVQTDSGTKTGYSVACCQDASSYLFKLPCTDKVNDQARLSQNPSSEETQTDSLLSSCLYDGERSLGLSGIIWNDSMGPFDLGMPAKKRIGGDSVSIGELIK</sequence>
<dbReference type="Proteomes" id="UP000265566">
    <property type="component" value="Chromosome 8"/>
</dbReference>
<dbReference type="OrthoDB" id="745018at2759"/>
<gene>
    <name evidence="2" type="ORF">MtrunA17_Chr8g0383431</name>
</gene>
<dbReference type="AlphaFoldDB" id="A0A396GR83"/>